<comment type="caution">
    <text evidence="1">The sequence shown here is derived from an EMBL/GenBank/DDBJ whole genome shotgun (WGS) entry which is preliminary data.</text>
</comment>
<name>A0A8T3B0I1_DENNO</name>
<dbReference type="EMBL" id="JAGYWB010000013">
    <property type="protein sequence ID" value="KAI0499965.1"/>
    <property type="molecule type" value="Genomic_DNA"/>
</dbReference>
<dbReference type="Proteomes" id="UP000829196">
    <property type="component" value="Unassembled WGS sequence"/>
</dbReference>
<dbReference type="AlphaFoldDB" id="A0A8T3B0I1"/>
<evidence type="ECO:0000313" key="1">
    <source>
        <dbReference type="EMBL" id="KAI0499965.1"/>
    </source>
</evidence>
<organism evidence="1 2">
    <name type="scientific">Dendrobium nobile</name>
    <name type="common">Orchid</name>
    <dbReference type="NCBI Taxonomy" id="94219"/>
    <lineage>
        <taxon>Eukaryota</taxon>
        <taxon>Viridiplantae</taxon>
        <taxon>Streptophyta</taxon>
        <taxon>Embryophyta</taxon>
        <taxon>Tracheophyta</taxon>
        <taxon>Spermatophyta</taxon>
        <taxon>Magnoliopsida</taxon>
        <taxon>Liliopsida</taxon>
        <taxon>Asparagales</taxon>
        <taxon>Orchidaceae</taxon>
        <taxon>Epidendroideae</taxon>
        <taxon>Malaxideae</taxon>
        <taxon>Dendrobiinae</taxon>
        <taxon>Dendrobium</taxon>
    </lineage>
</organism>
<reference evidence="1" key="1">
    <citation type="journal article" date="2022" name="Front. Genet.">
        <title>Chromosome-Scale Assembly of the Dendrobium nobile Genome Provides Insights Into the Molecular Mechanism of the Biosynthesis of the Medicinal Active Ingredient of Dendrobium.</title>
        <authorList>
            <person name="Xu Q."/>
            <person name="Niu S.-C."/>
            <person name="Li K.-L."/>
            <person name="Zheng P.-J."/>
            <person name="Zhang X.-J."/>
            <person name="Jia Y."/>
            <person name="Liu Y."/>
            <person name="Niu Y.-X."/>
            <person name="Yu L.-H."/>
            <person name="Chen D.-F."/>
            <person name="Zhang G.-Q."/>
        </authorList>
    </citation>
    <scope>NUCLEOTIDE SEQUENCE</scope>
    <source>
        <tissue evidence="1">Leaf</tissue>
    </source>
</reference>
<proteinExistence type="predicted"/>
<gene>
    <name evidence="1" type="ORF">KFK09_018173</name>
</gene>
<protein>
    <submittedName>
        <fullName evidence="1">Uncharacterized protein</fullName>
    </submittedName>
</protein>
<sequence length="151" mass="17187">MAKINFCNKDKKYIFTEYFDSICSINVTLRISGSSVSSSSRKEHTTIHASMDYNSIPRFVRWDNDVMYNDVKASNLFDDLEDGLAVRTADIGGALKTEQSEGRPQMATEDRRSEKLAPQHYIWWRTGNISDRIESFEGRTSCRLSLADNGS</sequence>
<accession>A0A8T3B0I1</accession>
<keyword evidence="2" id="KW-1185">Reference proteome</keyword>
<evidence type="ECO:0000313" key="2">
    <source>
        <dbReference type="Proteomes" id="UP000829196"/>
    </source>
</evidence>